<keyword evidence="5" id="KW-0539">Nucleus</keyword>
<evidence type="ECO:0000256" key="5">
    <source>
        <dbReference type="ARBA" id="ARBA00023242"/>
    </source>
</evidence>
<comment type="similarity">
    <text evidence="2">Belongs to the DNA mismatch repair MutL/HexB family.</text>
</comment>
<keyword evidence="3" id="KW-0227">DNA damage</keyword>
<feature type="domain" description="DNA mismatch repair protein S5" evidence="7">
    <location>
        <begin position="231"/>
        <end position="357"/>
    </location>
</feature>
<evidence type="ECO:0000313" key="8">
    <source>
        <dbReference type="EMBL" id="OBZ83053.1"/>
    </source>
</evidence>
<feature type="region of interest" description="Disordered" evidence="6">
    <location>
        <begin position="443"/>
        <end position="507"/>
    </location>
</feature>
<dbReference type="Proteomes" id="UP000093000">
    <property type="component" value="Unassembled WGS sequence"/>
</dbReference>
<feature type="compositionally biased region" description="Polar residues" evidence="6">
    <location>
        <begin position="443"/>
        <end position="462"/>
    </location>
</feature>
<reference evidence="8 9" key="1">
    <citation type="submission" date="2016-03" db="EMBL/GenBank/DDBJ databases">
        <title>Choanephora cucurbitarum.</title>
        <authorList>
            <person name="Min B."/>
            <person name="Park H."/>
            <person name="Park J.-H."/>
            <person name="Shin H.-D."/>
            <person name="Choi I.-G."/>
        </authorList>
    </citation>
    <scope>NUCLEOTIDE SEQUENCE [LARGE SCALE GENOMIC DNA]</scope>
    <source>
        <strain evidence="8 9">KUS-F28377</strain>
    </source>
</reference>
<dbReference type="GO" id="GO:0140664">
    <property type="term" value="F:ATP-dependent DNA damage sensor activity"/>
    <property type="evidence" value="ECO:0007669"/>
    <property type="project" value="InterPro"/>
</dbReference>
<dbReference type="FunFam" id="3.30.565.10:FF:000003">
    <property type="entry name" value="DNA mismatch repair endonuclease MutL"/>
    <property type="match status" value="1"/>
</dbReference>
<evidence type="ECO:0000256" key="1">
    <source>
        <dbReference type="ARBA" id="ARBA00004123"/>
    </source>
</evidence>
<dbReference type="Pfam" id="PF13589">
    <property type="entry name" value="HATPase_c_3"/>
    <property type="match status" value="1"/>
</dbReference>
<dbReference type="EMBL" id="LUGH01000731">
    <property type="protein sequence ID" value="OBZ83053.1"/>
    <property type="molecule type" value="Genomic_DNA"/>
</dbReference>
<organism evidence="8 9">
    <name type="scientific">Choanephora cucurbitarum</name>
    <dbReference type="NCBI Taxonomy" id="101091"/>
    <lineage>
        <taxon>Eukaryota</taxon>
        <taxon>Fungi</taxon>
        <taxon>Fungi incertae sedis</taxon>
        <taxon>Mucoromycota</taxon>
        <taxon>Mucoromycotina</taxon>
        <taxon>Mucoromycetes</taxon>
        <taxon>Mucorales</taxon>
        <taxon>Mucorineae</taxon>
        <taxon>Choanephoraceae</taxon>
        <taxon>Choanephoroideae</taxon>
        <taxon>Choanephora</taxon>
    </lineage>
</organism>
<dbReference type="InterPro" id="IPR020568">
    <property type="entry name" value="Ribosomal_Su5_D2-typ_SF"/>
</dbReference>
<dbReference type="InterPro" id="IPR038973">
    <property type="entry name" value="MutL/Mlh/Pms-like"/>
</dbReference>
<keyword evidence="4" id="KW-0234">DNA repair</keyword>
<sequence length="679" mass="77253">MSNIKKLDRTVVSKIAAGETIHYPYNVVKELMENSLDAGATSIRICALSGGLKLIRIIDNGHGISEQDLQLVCERHATSKIENYQDITQLTTFGFRGEAMASIANISEVTITSKYIKSEQVFQIGYKHGQLVGWPKSLKEEKLVGWLKSLHTGNGTAVLIQNLFDNMPLRKKALKISQESQKITDCIQKYAIHNAQATFSLSKDAQSETLYYPSQSITTEHDQSKSVVKRIKDIYGYEPNTINRVSHGQERWRFTVYYSDVDRYKNTKPNVFILFVNRALRRNPDRLVENAKIKKEVKQVYTAIGNSAKGSMFTYIDITVNPKHVDVNIHPTKNQVRLLEEDAIIKALTKQLYDAIALGSSCVSPKTLCQTKSRRLLSSQTTLDQYFIAPKISPKTSDSEESDNSQSTIPSTPTNGFSPIEASFFKKRIQNLSFPVIRNQTKSSVDIHQSSNNGSNLEQTAATDDMAHAKRKKARLTLVTKPIQPPSKSKRNTFNQSKAIQAPEHEQSDELESIQLLQKEISQSEDKHDVLLLGQYKNAFYVFQYQVVSEEYIYQRIIYQFPQFGKLMLSTPLNIMQYLSNCREYDPDDILNINMQIILEHAELLSECFKTETEVKEGQINWKDEVACLQGLAEAYAKLFYCCHEDDWKSLSKSMQQVQGIKAHPHLIQHGYVFKMDIK</sequence>
<dbReference type="InterPro" id="IPR036890">
    <property type="entry name" value="HATPase_C_sf"/>
</dbReference>
<dbReference type="CDD" id="cd00782">
    <property type="entry name" value="MutL_Trans"/>
    <property type="match status" value="1"/>
</dbReference>
<dbReference type="Pfam" id="PF01119">
    <property type="entry name" value="DNA_mis_repair"/>
    <property type="match status" value="1"/>
</dbReference>
<keyword evidence="9" id="KW-1185">Reference proteome</keyword>
<protein>
    <submittedName>
        <fullName evidence="8">DNA mismatch repair protein Mlh1</fullName>
    </submittedName>
</protein>
<dbReference type="InParanoid" id="A0A1C7N1R5"/>
<proteinExistence type="inferred from homology"/>
<gene>
    <name evidence="8" type="primary">Mlh1</name>
    <name evidence="8" type="ORF">A0J61_08898</name>
</gene>
<dbReference type="PANTHER" id="PTHR10073:SF12">
    <property type="entry name" value="DNA MISMATCH REPAIR PROTEIN MLH1"/>
    <property type="match status" value="1"/>
</dbReference>
<dbReference type="GO" id="GO:0006298">
    <property type="term" value="P:mismatch repair"/>
    <property type="evidence" value="ECO:0007669"/>
    <property type="project" value="InterPro"/>
</dbReference>
<dbReference type="GO" id="GO:0016887">
    <property type="term" value="F:ATP hydrolysis activity"/>
    <property type="evidence" value="ECO:0007669"/>
    <property type="project" value="InterPro"/>
</dbReference>
<evidence type="ECO:0000256" key="2">
    <source>
        <dbReference type="ARBA" id="ARBA00006082"/>
    </source>
</evidence>
<dbReference type="STRING" id="101091.A0A1C7N1R5"/>
<comment type="subcellular location">
    <subcellularLocation>
        <location evidence="1">Nucleus</location>
    </subcellularLocation>
</comment>
<evidence type="ECO:0000313" key="9">
    <source>
        <dbReference type="Proteomes" id="UP000093000"/>
    </source>
</evidence>
<feature type="region of interest" description="Disordered" evidence="6">
    <location>
        <begin position="393"/>
        <end position="417"/>
    </location>
</feature>
<accession>A0A1C7N1R5</accession>
<name>A0A1C7N1R5_9FUNG</name>
<dbReference type="OrthoDB" id="10263226at2759"/>
<dbReference type="CDD" id="cd16926">
    <property type="entry name" value="HATPase_MutL-MLH-PMS-like"/>
    <property type="match status" value="1"/>
</dbReference>
<comment type="caution">
    <text evidence="8">The sequence shown here is derived from an EMBL/GenBank/DDBJ whole genome shotgun (WGS) entry which is preliminary data.</text>
</comment>
<dbReference type="InterPro" id="IPR032189">
    <property type="entry name" value="Mlh1_C"/>
</dbReference>
<dbReference type="InterPro" id="IPR014721">
    <property type="entry name" value="Ribsml_uS5_D2-typ_fold_subgr"/>
</dbReference>
<dbReference type="Gene3D" id="3.30.565.10">
    <property type="entry name" value="Histidine kinase-like ATPase, C-terminal domain"/>
    <property type="match status" value="1"/>
</dbReference>
<dbReference type="InterPro" id="IPR002099">
    <property type="entry name" value="MutL/Mlh/PMS"/>
</dbReference>
<evidence type="ECO:0000256" key="3">
    <source>
        <dbReference type="ARBA" id="ARBA00022763"/>
    </source>
</evidence>
<dbReference type="AlphaFoldDB" id="A0A1C7N1R5"/>
<dbReference type="InterPro" id="IPR013507">
    <property type="entry name" value="DNA_mismatch_S5_2-like"/>
</dbReference>
<dbReference type="GO" id="GO:0032389">
    <property type="term" value="C:MutLalpha complex"/>
    <property type="evidence" value="ECO:0007669"/>
    <property type="project" value="TreeGrafter"/>
</dbReference>
<dbReference type="GO" id="GO:0030983">
    <property type="term" value="F:mismatched DNA binding"/>
    <property type="evidence" value="ECO:0007669"/>
    <property type="project" value="InterPro"/>
</dbReference>
<evidence type="ECO:0000256" key="6">
    <source>
        <dbReference type="SAM" id="MobiDB-lite"/>
    </source>
</evidence>
<dbReference type="GO" id="GO:0005524">
    <property type="term" value="F:ATP binding"/>
    <property type="evidence" value="ECO:0007669"/>
    <property type="project" value="InterPro"/>
</dbReference>
<dbReference type="Gene3D" id="3.30.230.10">
    <property type="match status" value="1"/>
</dbReference>
<evidence type="ECO:0000256" key="4">
    <source>
        <dbReference type="ARBA" id="ARBA00023204"/>
    </source>
</evidence>
<dbReference type="Pfam" id="PF16413">
    <property type="entry name" value="Mlh1_C"/>
    <property type="match status" value="1"/>
</dbReference>
<dbReference type="SUPFAM" id="SSF55874">
    <property type="entry name" value="ATPase domain of HSP90 chaperone/DNA topoisomerase II/histidine kinase"/>
    <property type="match status" value="1"/>
</dbReference>
<dbReference type="SUPFAM" id="SSF54211">
    <property type="entry name" value="Ribosomal protein S5 domain 2-like"/>
    <property type="match status" value="1"/>
</dbReference>
<feature type="compositionally biased region" description="Polar residues" evidence="6">
    <location>
        <begin position="404"/>
        <end position="417"/>
    </location>
</feature>
<dbReference type="SMART" id="SM01340">
    <property type="entry name" value="DNA_mis_repair"/>
    <property type="match status" value="1"/>
</dbReference>
<dbReference type="PANTHER" id="PTHR10073">
    <property type="entry name" value="DNA MISMATCH REPAIR PROTEIN MLH, PMS, MUTL"/>
    <property type="match status" value="1"/>
</dbReference>
<dbReference type="NCBIfam" id="TIGR00585">
    <property type="entry name" value="mutl"/>
    <property type="match status" value="1"/>
</dbReference>
<evidence type="ECO:0000259" key="7">
    <source>
        <dbReference type="SMART" id="SM01340"/>
    </source>
</evidence>